<gene>
    <name evidence="3" type="ORF">SCLTRI_LOCUS4746</name>
</gene>
<evidence type="ECO:0000256" key="1">
    <source>
        <dbReference type="SAM" id="MobiDB-lite"/>
    </source>
</evidence>
<evidence type="ECO:0000313" key="3">
    <source>
        <dbReference type="EMBL" id="CAD6444955.1"/>
    </source>
</evidence>
<keyword evidence="2" id="KW-0732">Signal</keyword>
<name>A0A8H2ZQ11_9HELO</name>
<evidence type="ECO:0000256" key="2">
    <source>
        <dbReference type="SAM" id="SignalP"/>
    </source>
</evidence>
<organism evidence="3 4">
    <name type="scientific">Sclerotinia trifoliorum</name>
    <dbReference type="NCBI Taxonomy" id="28548"/>
    <lineage>
        <taxon>Eukaryota</taxon>
        <taxon>Fungi</taxon>
        <taxon>Dikarya</taxon>
        <taxon>Ascomycota</taxon>
        <taxon>Pezizomycotina</taxon>
        <taxon>Leotiomycetes</taxon>
        <taxon>Helotiales</taxon>
        <taxon>Sclerotiniaceae</taxon>
        <taxon>Sclerotinia</taxon>
    </lineage>
</organism>
<protein>
    <submittedName>
        <fullName evidence="3">1a52f989-6e5b-4ad8-a1ae-c74651c7213c-CDS</fullName>
    </submittedName>
</protein>
<feature type="chain" id="PRO_5034948835" evidence="2">
    <location>
        <begin position="27"/>
        <end position="146"/>
    </location>
</feature>
<proteinExistence type="predicted"/>
<evidence type="ECO:0000313" key="4">
    <source>
        <dbReference type="Proteomes" id="UP000624404"/>
    </source>
</evidence>
<dbReference type="Proteomes" id="UP000624404">
    <property type="component" value="Unassembled WGS sequence"/>
</dbReference>
<accession>A0A8H2ZQ11</accession>
<reference evidence="3" key="1">
    <citation type="submission" date="2020-10" db="EMBL/GenBank/DDBJ databases">
        <authorList>
            <person name="Kusch S."/>
        </authorList>
    </citation>
    <scope>NUCLEOTIDE SEQUENCE</scope>
    <source>
        <strain evidence="3">SwB9</strain>
    </source>
</reference>
<sequence length="146" mass="16504">MLAVLQISLFAAFCALRSILIRSIQATIYHGATMSQPAPRAHETTRDLKQPRSKQPSVSRQEGKRIQGYSRIITKWQRNSWVSLVQSVITSIFATGVKEIADVSKLGTFNETSNRCMFSRRNNCMPTRACRVVHRGIYCTGIERKS</sequence>
<keyword evidence="4" id="KW-1185">Reference proteome</keyword>
<feature type="compositionally biased region" description="Basic and acidic residues" evidence="1">
    <location>
        <begin position="40"/>
        <end position="50"/>
    </location>
</feature>
<dbReference type="EMBL" id="CAJHIA010000013">
    <property type="protein sequence ID" value="CAD6444955.1"/>
    <property type="molecule type" value="Genomic_DNA"/>
</dbReference>
<feature type="region of interest" description="Disordered" evidence="1">
    <location>
        <begin position="35"/>
        <end position="63"/>
    </location>
</feature>
<dbReference type="OrthoDB" id="10569265at2759"/>
<comment type="caution">
    <text evidence="3">The sequence shown here is derived from an EMBL/GenBank/DDBJ whole genome shotgun (WGS) entry which is preliminary data.</text>
</comment>
<feature type="signal peptide" evidence="2">
    <location>
        <begin position="1"/>
        <end position="26"/>
    </location>
</feature>
<dbReference type="AlphaFoldDB" id="A0A8H2ZQ11"/>